<dbReference type="NCBIfam" id="NF033542">
    <property type="entry name" value="transpos_IS110"/>
    <property type="match status" value="1"/>
</dbReference>
<evidence type="ECO:0000256" key="2">
    <source>
        <dbReference type="SAM" id="MobiDB-lite"/>
    </source>
</evidence>
<keyword evidence="6" id="KW-1185">Reference proteome</keyword>
<organism evidence="5 6">
    <name type="scientific">Terrabacter aerolatus</name>
    <dbReference type="NCBI Taxonomy" id="422442"/>
    <lineage>
        <taxon>Bacteria</taxon>
        <taxon>Bacillati</taxon>
        <taxon>Actinomycetota</taxon>
        <taxon>Actinomycetes</taxon>
        <taxon>Micrococcales</taxon>
        <taxon>Intrasporangiaceae</taxon>
        <taxon>Terrabacter</taxon>
    </lineage>
</organism>
<evidence type="ECO:0000259" key="4">
    <source>
        <dbReference type="Pfam" id="PF02371"/>
    </source>
</evidence>
<gene>
    <name evidence="5" type="ORF">TAE01_24340</name>
</gene>
<dbReference type="AlphaFoldDB" id="A0A512D2D7"/>
<dbReference type="PANTHER" id="PTHR33055:SF16">
    <property type="entry name" value="TRANSPOSASE FOR INSERTION SEQUENCE ELEMENT IS1547"/>
    <property type="match status" value="1"/>
</dbReference>
<name>A0A512D2D7_9MICO</name>
<dbReference type="GO" id="GO:0004803">
    <property type="term" value="F:transposase activity"/>
    <property type="evidence" value="ECO:0007669"/>
    <property type="project" value="InterPro"/>
</dbReference>
<dbReference type="OrthoDB" id="4337860at2"/>
<sequence>MHELEQKEHVVIGVDPHKLSATIEVVDQHERFLGSGRFTTDRAGYAAMRTYAKAWPERVWAVEGSNGAGRPLAQRLLEDGEQVVDVPAKLAARVRLFDTGHNRKTDARDAHSIAIVAVRTRTLRTLQLDGELEALRMLTDRREALTRRRVQTVDRLQALLAELRPGQAKRDITTGQAKTILASVRPRDIAGKTRRRIAVEELAELVAVEAKIKKATAELKAIVLERGSHLMDLHGVGPVVAARVLADVGDVTRFADRNRFASWTGTAPLDASSGEQNRHRLSRAGNRRMNHMIHIAAISQIRLDTDGRAYYLRKRAEGKKPLEAIRCLKRRISDAIYRQLLEDALGAVDTGPGGHCGATQESSAVDLPPHIDTSDQPLPGPAQPTLRPAPMLRKTDTERDLEPIP</sequence>
<evidence type="ECO:0000259" key="3">
    <source>
        <dbReference type="Pfam" id="PF01548"/>
    </source>
</evidence>
<evidence type="ECO:0000313" key="6">
    <source>
        <dbReference type="Proteomes" id="UP000321534"/>
    </source>
</evidence>
<dbReference type="EMBL" id="BJYX01000012">
    <property type="protein sequence ID" value="GEO30624.1"/>
    <property type="molecule type" value="Genomic_DNA"/>
</dbReference>
<dbReference type="InterPro" id="IPR047650">
    <property type="entry name" value="Transpos_IS110"/>
</dbReference>
<dbReference type="InterPro" id="IPR002525">
    <property type="entry name" value="Transp_IS110-like_N"/>
</dbReference>
<dbReference type="PANTHER" id="PTHR33055">
    <property type="entry name" value="TRANSPOSASE FOR INSERTION SEQUENCE ELEMENT IS1111A"/>
    <property type="match status" value="1"/>
</dbReference>
<accession>A0A512D2D7</accession>
<feature type="region of interest" description="Disordered" evidence="2">
    <location>
        <begin position="352"/>
        <end position="405"/>
    </location>
</feature>
<keyword evidence="1" id="KW-0175">Coiled coil</keyword>
<protein>
    <submittedName>
        <fullName evidence="5">IS110 family transposase</fullName>
    </submittedName>
</protein>
<feature type="compositionally biased region" description="Basic and acidic residues" evidence="2">
    <location>
        <begin position="393"/>
        <end position="405"/>
    </location>
</feature>
<dbReference type="InterPro" id="IPR003346">
    <property type="entry name" value="Transposase_20"/>
</dbReference>
<dbReference type="Pfam" id="PF01548">
    <property type="entry name" value="DEDD_Tnp_IS110"/>
    <property type="match status" value="1"/>
</dbReference>
<dbReference type="Pfam" id="PF02371">
    <property type="entry name" value="Transposase_20"/>
    <property type="match status" value="1"/>
</dbReference>
<evidence type="ECO:0000313" key="5">
    <source>
        <dbReference type="EMBL" id="GEO30624.1"/>
    </source>
</evidence>
<feature type="coiled-coil region" evidence="1">
    <location>
        <begin position="198"/>
        <end position="225"/>
    </location>
</feature>
<dbReference type="GO" id="GO:0003677">
    <property type="term" value="F:DNA binding"/>
    <property type="evidence" value="ECO:0007669"/>
    <property type="project" value="InterPro"/>
</dbReference>
<feature type="domain" description="Transposase IS116/IS110/IS902 C-terminal" evidence="4">
    <location>
        <begin position="229"/>
        <end position="311"/>
    </location>
</feature>
<reference evidence="5 6" key="1">
    <citation type="submission" date="2019-07" db="EMBL/GenBank/DDBJ databases">
        <title>Whole genome shotgun sequence of Terrabacter aerolatus NBRC 106305.</title>
        <authorList>
            <person name="Hosoyama A."/>
            <person name="Uohara A."/>
            <person name="Ohji S."/>
            <person name="Ichikawa N."/>
        </authorList>
    </citation>
    <scope>NUCLEOTIDE SEQUENCE [LARGE SCALE GENOMIC DNA]</scope>
    <source>
        <strain evidence="5 6">NBRC 106305</strain>
    </source>
</reference>
<feature type="domain" description="Transposase IS110-like N-terminal" evidence="3">
    <location>
        <begin position="12"/>
        <end position="165"/>
    </location>
</feature>
<dbReference type="RefSeq" id="WP_147066751.1">
    <property type="nucleotide sequence ID" value="NZ_BAAARO010000001.1"/>
</dbReference>
<evidence type="ECO:0000256" key="1">
    <source>
        <dbReference type="SAM" id="Coils"/>
    </source>
</evidence>
<proteinExistence type="predicted"/>
<comment type="caution">
    <text evidence="5">The sequence shown here is derived from an EMBL/GenBank/DDBJ whole genome shotgun (WGS) entry which is preliminary data.</text>
</comment>
<dbReference type="Proteomes" id="UP000321534">
    <property type="component" value="Unassembled WGS sequence"/>
</dbReference>
<dbReference type="GO" id="GO:0006313">
    <property type="term" value="P:DNA transposition"/>
    <property type="evidence" value="ECO:0007669"/>
    <property type="project" value="InterPro"/>
</dbReference>